<comment type="catalytic activity">
    <reaction evidence="8">
        <text>L-leucine + 2-oxoglutarate = 4-methyl-2-oxopentanoate + L-glutamate</text>
        <dbReference type="Rhea" id="RHEA:18321"/>
        <dbReference type="ChEBI" id="CHEBI:16810"/>
        <dbReference type="ChEBI" id="CHEBI:17865"/>
        <dbReference type="ChEBI" id="CHEBI:29985"/>
        <dbReference type="ChEBI" id="CHEBI:57427"/>
        <dbReference type="EC" id="2.6.1.42"/>
    </reaction>
</comment>
<dbReference type="Gene3D" id="3.20.10.10">
    <property type="entry name" value="D-amino Acid Aminotransferase, subunit A, domain 2"/>
    <property type="match status" value="1"/>
</dbReference>
<dbReference type="Proteomes" id="UP000017836">
    <property type="component" value="Unassembled WGS sequence"/>
</dbReference>
<dbReference type="FunFam" id="3.20.10.10:FF:000003">
    <property type="entry name" value="Branched-chain-amino-acid aminotransferase"/>
    <property type="match status" value="1"/>
</dbReference>
<evidence type="ECO:0000313" key="9">
    <source>
        <dbReference type="EMBL" id="ERN17241.1"/>
    </source>
</evidence>
<organism evidence="9 10">
    <name type="scientific">Amborella trichopoda</name>
    <dbReference type="NCBI Taxonomy" id="13333"/>
    <lineage>
        <taxon>Eukaryota</taxon>
        <taxon>Viridiplantae</taxon>
        <taxon>Streptophyta</taxon>
        <taxon>Embryophyta</taxon>
        <taxon>Tracheophyta</taxon>
        <taxon>Spermatophyta</taxon>
        <taxon>Magnoliopsida</taxon>
        <taxon>Amborellales</taxon>
        <taxon>Amborellaceae</taxon>
        <taxon>Amborella</taxon>
    </lineage>
</organism>
<dbReference type="InterPro" id="IPR018300">
    <property type="entry name" value="Aminotrans_IV_CS"/>
</dbReference>
<dbReference type="PROSITE" id="PS00770">
    <property type="entry name" value="AA_TRANSFER_CLASS_4"/>
    <property type="match status" value="1"/>
</dbReference>
<gene>
    <name evidence="9" type="ORF">AMTR_s00044p00191980</name>
</gene>
<comment type="cofactor">
    <cofactor evidence="1 7">
        <name>pyridoxal 5'-phosphate</name>
        <dbReference type="ChEBI" id="CHEBI:597326"/>
    </cofactor>
</comment>
<accession>U5CV85</accession>
<dbReference type="InterPro" id="IPR036038">
    <property type="entry name" value="Aminotransferase-like"/>
</dbReference>
<dbReference type="Gene3D" id="3.30.470.10">
    <property type="match status" value="1"/>
</dbReference>
<evidence type="ECO:0000256" key="6">
    <source>
        <dbReference type="RuleBase" id="RU004106"/>
    </source>
</evidence>
<comment type="catalytic activity">
    <reaction evidence="8">
        <text>L-valine + 2-oxoglutarate = 3-methyl-2-oxobutanoate + L-glutamate</text>
        <dbReference type="Rhea" id="RHEA:24813"/>
        <dbReference type="ChEBI" id="CHEBI:11851"/>
        <dbReference type="ChEBI" id="CHEBI:16810"/>
        <dbReference type="ChEBI" id="CHEBI:29985"/>
        <dbReference type="ChEBI" id="CHEBI:57762"/>
        <dbReference type="EC" id="2.6.1.42"/>
    </reaction>
</comment>
<keyword evidence="10" id="KW-1185">Reference proteome</keyword>
<dbReference type="EMBL" id="KI392384">
    <property type="protein sequence ID" value="ERN17241.1"/>
    <property type="molecule type" value="Genomic_DNA"/>
</dbReference>
<evidence type="ECO:0000256" key="2">
    <source>
        <dbReference type="ARBA" id="ARBA00009320"/>
    </source>
</evidence>
<dbReference type="STRING" id="13333.U5CV85"/>
<evidence type="ECO:0000256" key="1">
    <source>
        <dbReference type="ARBA" id="ARBA00001933"/>
    </source>
</evidence>
<dbReference type="PANTHER" id="PTHR42825:SF2">
    <property type="entry name" value="BRANCHED-CHAIN-AMINO-ACID AMINOTRANSFERASE 3, CHLOROPLASTIC-RELATED"/>
    <property type="match status" value="1"/>
</dbReference>
<dbReference type="InterPro" id="IPR001544">
    <property type="entry name" value="Aminotrans_IV"/>
</dbReference>
<evidence type="ECO:0000256" key="4">
    <source>
        <dbReference type="ARBA" id="ARBA00022679"/>
    </source>
</evidence>
<evidence type="ECO:0000256" key="8">
    <source>
        <dbReference type="RuleBase" id="RU004517"/>
    </source>
</evidence>
<proteinExistence type="inferred from homology"/>
<evidence type="ECO:0000313" key="10">
    <source>
        <dbReference type="Proteomes" id="UP000017836"/>
    </source>
</evidence>
<dbReference type="CDD" id="cd01557">
    <property type="entry name" value="BCAT_beta_family"/>
    <property type="match status" value="1"/>
</dbReference>
<dbReference type="InterPro" id="IPR043131">
    <property type="entry name" value="BCAT-like_N"/>
</dbReference>
<keyword evidence="8" id="KW-0028">Amino-acid biosynthesis</keyword>
<keyword evidence="3 8" id="KW-0032">Aminotransferase</keyword>
<sequence length="256" mass="27616">MKMGAARLLMECPSVEQFVNAVKEVVLANQRWVPPFKKGALYIRPLLFGSGSILPPAPSPECTFLIFVSPVGNYFKGNLSPIHLVVSTEYHRATRGGAGGVKTIGNYSAVFMAQANAISSGFNEVLYLDSVHKKYLEEVSACNIFVVKGKSISTPPIDGTILPGITRKSVIDIARNEGYQVVERRIGVEELSDADEVFGTGCGIVIAPIGSITYLGKRMVYGDGGVGKVSQQMYSILTGIQYGLMADKMGWTVKVK</sequence>
<dbReference type="GO" id="GO:0004084">
    <property type="term" value="F:branched-chain-amino-acid transaminase activity"/>
    <property type="evidence" value="ECO:0000318"/>
    <property type="project" value="GO_Central"/>
</dbReference>
<reference evidence="10" key="1">
    <citation type="journal article" date="2013" name="Science">
        <title>The Amborella genome and the evolution of flowering plants.</title>
        <authorList>
            <consortium name="Amborella Genome Project"/>
        </authorList>
    </citation>
    <scope>NUCLEOTIDE SEQUENCE [LARGE SCALE GENOMIC DNA]</scope>
</reference>
<dbReference type="Gramene" id="ERN17241">
    <property type="protein sequence ID" value="ERN17241"/>
    <property type="gene ID" value="AMTR_s00044p00191980"/>
</dbReference>
<dbReference type="SUPFAM" id="SSF56752">
    <property type="entry name" value="D-aminoacid aminotransferase-like PLP-dependent enzymes"/>
    <property type="match status" value="1"/>
</dbReference>
<keyword evidence="8" id="KW-0100">Branched-chain amino acid biosynthesis</keyword>
<evidence type="ECO:0000256" key="3">
    <source>
        <dbReference type="ARBA" id="ARBA00022576"/>
    </source>
</evidence>
<name>U5CV85_AMBTC</name>
<dbReference type="InterPro" id="IPR043132">
    <property type="entry name" value="BCAT-like_C"/>
</dbReference>
<dbReference type="eggNOG" id="KOG0975">
    <property type="taxonomic scope" value="Eukaryota"/>
</dbReference>
<comment type="catalytic activity">
    <reaction evidence="8">
        <text>L-isoleucine + 2-oxoglutarate = (S)-3-methyl-2-oxopentanoate + L-glutamate</text>
        <dbReference type="Rhea" id="RHEA:24801"/>
        <dbReference type="ChEBI" id="CHEBI:16810"/>
        <dbReference type="ChEBI" id="CHEBI:29985"/>
        <dbReference type="ChEBI" id="CHEBI:35146"/>
        <dbReference type="ChEBI" id="CHEBI:58045"/>
        <dbReference type="EC" id="2.6.1.42"/>
    </reaction>
</comment>
<dbReference type="EC" id="2.6.1.42" evidence="8"/>
<dbReference type="Pfam" id="PF01063">
    <property type="entry name" value="Aminotran_4"/>
    <property type="match status" value="1"/>
</dbReference>
<evidence type="ECO:0000256" key="7">
    <source>
        <dbReference type="RuleBase" id="RU004516"/>
    </source>
</evidence>
<keyword evidence="5 7" id="KW-0663">Pyridoxal phosphate</keyword>
<dbReference type="InterPro" id="IPR005786">
    <property type="entry name" value="B_amino_transII"/>
</dbReference>
<evidence type="ECO:0000256" key="5">
    <source>
        <dbReference type="ARBA" id="ARBA00022898"/>
    </source>
</evidence>
<comment type="similarity">
    <text evidence="2 6">Belongs to the class-IV pyridoxal-phosphate-dependent aminotransferase family.</text>
</comment>
<dbReference type="PANTHER" id="PTHR42825">
    <property type="entry name" value="AMINO ACID AMINOTRANSFERASE"/>
    <property type="match status" value="1"/>
</dbReference>
<protein>
    <recommendedName>
        <fullName evidence="8">Branched-chain-amino-acid aminotransferase</fullName>
        <ecNumber evidence="8">2.6.1.42</ecNumber>
    </recommendedName>
</protein>
<dbReference type="GO" id="GO:0008652">
    <property type="term" value="P:amino acid biosynthetic process"/>
    <property type="evidence" value="ECO:0007669"/>
    <property type="project" value="UniProtKB-KW"/>
</dbReference>
<dbReference type="HOGENOM" id="CLU_031922_4_0_1"/>
<keyword evidence="4 8" id="KW-0808">Transferase</keyword>
<dbReference type="AlphaFoldDB" id="U5CV85"/>
<dbReference type="GO" id="GO:0009082">
    <property type="term" value="P:branched-chain amino acid biosynthetic process"/>
    <property type="evidence" value="ECO:0007669"/>
    <property type="project" value="UniProtKB-KW"/>
</dbReference>
<dbReference type="InterPro" id="IPR033939">
    <property type="entry name" value="BCAT_family"/>
</dbReference>